<dbReference type="EMBL" id="LN853017">
    <property type="protein sequence ID" value="CRY94771.1"/>
    <property type="molecule type" value="Genomic_DNA"/>
</dbReference>
<sequence length="180" mass="20640">MQIFIETCTRDDYEGKHPEIKGSAEIPLLNSMSVEECRQCGSGHIKKRGFTANGLQRYKCLDCGCSFNILTNTLFDCHKIPLTEWLDFLLDIFGYGSFSLTSKANRNSINTTKYWIEKVFLMLEDYQKDIVLGGKVWIDETFCRVREPDVQRRPDGKEYRGLSRKSLYQHSGSGNPSCKA</sequence>
<reference evidence="2" key="2">
    <citation type="submission" date="2015-07" db="EMBL/GenBank/DDBJ databases">
        <title>Plasmids, circular viruses and viroids from rat gut.</title>
        <authorList>
            <person name="Jorgensen T.J."/>
            <person name="Hansen M.A."/>
            <person name="Xu Z."/>
            <person name="Tabak M.A."/>
            <person name="Sorensen S.J."/>
            <person name="Hansen L.H."/>
        </authorList>
    </citation>
    <scope>NUCLEOTIDE SEQUENCE</scope>
    <source>
        <strain evidence="2">RGRH0351</strain>
    </source>
</reference>
<name>A0A0H5PYH4_9ZZZZ</name>
<reference evidence="2" key="1">
    <citation type="submission" date="2015-06" db="EMBL/GenBank/DDBJ databases">
        <authorList>
            <person name="Joergensen T."/>
        </authorList>
    </citation>
    <scope>NUCLEOTIDE SEQUENCE</scope>
    <source>
        <strain evidence="2">RGRH0351</strain>
    </source>
</reference>
<dbReference type="AlphaFoldDB" id="A0A0H5PYH4"/>
<evidence type="ECO:0000256" key="1">
    <source>
        <dbReference type="SAM" id="MobiDB-lite"/>
    </source>
</evidence>
<feature type="compositionally biased region" description="Basic and acidic residues" evidence="1">
    <location>
        <begin position="152"/>
        <end position="161"/>
    </location>
</feature>
<protein>
    <recommendedName>
        <fullName evidence="3">ISXO2-like transposase domain-containing protein</fullName>
    </recommendedName>
</protein>
<feature type="compositionally biased region" description="Polar residues" evidence="1">
    <location>
        <begin position="166"/>
        <end position="180"/>
    </location>
</feature>
<feature type="region of interest" description="Disordered" evidence="1">
    <location>
        <begin position="152"/>
        <end position="180"/>
    </location>
</feature>
<evidence type="ECO:0008006" key="3">
    <source>
        <dbReference type="Google" id="ProtNLM"/>
    </source>
</evidence>
<organism evidence="2">
    <name type="scientific">uncultured prokaryote</name>
    <dbReference type="NCBI Taxonomy" id="198431"/>
    <lineage>
        <taxon>unclassified sequences</taxon>
        <taxon>environmental samples</taxon>
    </lineage>
</organism>
<proteinExistence type="predicted"/>
<evidence type="ECO:0000313" key="2">
    <source>
        <dbReference type="EMBL" id="CRY94771.1"/>
    </source>
</evidence>
<accession>A0A0H5PYH4</accession>